<feature type="region of interest" description="Disordered" evidence="1">
    <location>
        <begin position="349"/>
        <end position="373"/>
    </location>
</feature>
<evidence type="ECO:0000256" key="1">
    <source>
        <dbReference type="SAM" id="MobiDB-lite"/>
    </source>
</evidence>
<sequence length="373" mass="41337">MFPMPSSRTHDMRARTGLETLMQQPARCGGLASLVESALIGALGRRPTTLRHELARGRTHTTSYAKPTRRVRASSVRWRLRPLEAPQRASWPVLCPVARCASQTAAKPRGRSSTRRRGTAVCLSASARRWKYIPSQNVKISRCYHYTRTTLPDATCSSSLPGPACEEHRTGARPSARYPLLVIARHSPHTVLRSPADTGRLTTCMHMPRHRRLHALPRSIGGRFGEGREEKGSETSPSMCRPARLRHCLPRSRLVPLVLRLLSPTHPVSRDHVLGPLASRLRLPDLPLSPLVRGGLLPPQRWSEGEEGEEGVYRRRFRISAGASATFLDRALGSVSEVFAPQRYTHRPSPFSARVRADQSPSTPACSGESSLH</sequence>
<gene>
    <name evidence="2" type="ORF">DFH08DRAFT_96374</name>
</gene>
<feature type="region of interest" description="Disordered" evidence="1">
    <location>
        <begin position="220"/>
        <end position="240"/>
    </location>
</feature>
<accession>A0AAD6YYH0</accession>
<comment type="caution">
    <text evidence="2">The sequence shown here is derived from an EMBL/GenBank/DDBJ whole genome shotgun (WGS) entry which is preliminary data.</text>
</comment>
<keyword evidence="3" id="KW-1185">Reference proteome</keyword>
<dbReference type="Proteomes" id="UP001218218">
    <property type="component" value="Unassembled WGS sequence"/>
</dbReference>
<feature type="compositionally biased region" description="Polar residues" evidence="1">
    <location>
        <begin position="359"/>
        <end position="373"/>
    </location>
</feature>
<protein>
    <submittedName>
        <fullName evidence="2">Uncharacterized protein</fullName>
    </submittedName>
</protein>
<organism evidence="2 3">
    <name type="scientific">Mycena albidolilacea</name>
    <dbReference type="NCBI Taxonomy" id="1033008"/>
    <lineage>
        <taxon>Eukaryota</taxon>
        <taxon>Fungi</taxon>
        <taxon>Dikarya</taxon>
        <taxon>Basidiomycota</taxon>
        <taxon>Agaricomycotina</taxon>
        <taxon>Agaricomycetes</taxon>
        <taxon>Agaricomycetidae</taxon>
        <taxon>Agaricales</taxon>
        <taxon>Marasmiineae</taxon>
        <taxon>Mycenaceae</taxon>
        <taxon>Mycena</taxon>
    </lineage>
</organism>
<dbReference type="AlphaFoldDB" id="A0AAD6YYH0"/>
<dbReference type="EMBL" id="JARIHO010000128">
    <property type="protein sequence ID" value="KAJ7301714.1"/>
    <property type="molecule type" value="Genomic_DNA"/>
</dbReference>
<name>A0AAD6YYH0_9AGAR</name>
<reference evidence="2" key="1">
    <citation type="submission" date="2023-03" db="EMBL/GenBank/DDBJ databases">
        <title>Massive genome expansion in bonnet fungi (Mycena s.s.) driven by repeated elements and novel gene families across ecological guilds.</title>
        <authorList>
            <consortium name="Lawrence Berkeley National Laboratory"/>
            <person name="Harder C.B."/>
            <person name="Miyauchi S."/>
            <person name="Viragh M."/>
            <person name="Kuo A."/>
            <person name="Thoen E."/>
            <person name="Andreopoulos B."/>
            <person name="Lu D."/>
            <person name="Skrede I."/>
            <person name="Drula E."/>
            <person name="Henrissat B."/>
            <person name="Morin E."/>
            <person name="Kohler A."/>
            <person name="Barry K."/>
            <person name="LaButti K."/>
            <person name="Morin E."/>
            <person name="Salamov A."/>
            <person name="Lipzen A."/>
            <person name="Mereny Z."/>
            <person name="Hegedus B."/>
            <person name="Baldrian P."/>
            <person name="Stursova M."/>
            <person name="Weitz H."/>
            <person name="Taylor A."/>
            <person name="Grigoriev I.V."/>
            <person name="Nagy L.G."/>
            <person name="Martin F."/>
            <person name="Kauserud H."/>
        </authorList>
    </citation>
    <scope>NUCLEOTIDE SEQUENCE</scope>
    <source>
        <strain evidence="2">CBHHK002</strain>
    </source>
</reference>
<proteinExistence type="predicted"/>
<evidence type="ECO:0000313" key="2">
    <source>
        <dbReference type="EMBL" id="KAJ7301714.1"/>
    </source>
</evidence>
<evidence type="ECO:0000313" key="3">
    <source>
        <dbReference type="Proteomes" id="UP001218218"/>
    </source>
</evidence>